<dbReference type="GO" id="GO:0005524">
    <property type="term" value="F:ATP binding"/>
    <property type="evidence" value="ECO:0007669"/>
    <property type="project" value="UniProtKB-KW"/>
</dbReference>
<dbReference type="InterPro" id="IPR003661">
    <property type="entry name" value="HisK_dim/P_dom"/>
</dbReference>
<evidence type="ECO:0000256" key="7">
    <source>
        <dbReference type="ARBA" id="ARBA00022692"/>
    </source>
</evidence>
<keyword evidence="10 14" id="KW-0067">ATP-binding</keyword>
<dbReference type="PROSITE" id="PS50885">
    <property type="entry name" value="HAMP"/>
    <property type="match status" value="1"/>
</dbReference>
<keyword evidence="12 14" id="KW-0902">Two-component regulatory system</keyword>
<evidence type="ECO:0000256" key="4">
    <source>
        <dbReference type="ARBA" id="ARBA00022519"/>
    </source>
</evidence>
<evidence type="ECO:0000256" key="12">
    <source>
        <dbReference type="ARBA" id="ARBA00023012"/>
    </source>
</evidence>
<dbReference type="Gene3D" id="3.30.565.10">
    <property type="entry name" value="Histidine kinase-like ATPase, C-terminal domain"/>
    <property type="match status" value="1"/>
</dbReference>
<evidence type="ECO:0000256" key="6">
    <source>
        <dbReference type="ARBA" id="ARBA00022679"/>
    </source>
</evidence>
<dbReference type="InterPro" id="IPR004358">
    <property type="entry name" value="Sig_transdc_His_kin-like_C"/>
</dbReference>
<dbReference type="Gene3D" id="6.10.340.10">
    <property type="match status" value="1"/>
</dbReference>
<dbReference type="InterPro" id="IPR006290">
    <property type="entry name" value="CztS_silS_copS"/>
</dbReference>
<comment type="subcellular location">
    <subcellularLocation>
        <location evidence="2">Cell inner membrane</location>
        <topology evidence="2">Multi-pass membrane protein</topology>
    </subcellularLocation>
</comment>
<evidence type="ECO:0000259" key="15">
    <source>
        <dbReference type="PROSITE" id="PS50109"/>
    </source>
</evidence>
<dbReference type="InterPro" id="IPR036890">
    <property type="entry name" value="HATPase_C_sf"/>
</dbReference>
<evidence type="ECO:0000256" key="13">
    <source>
        <dbReference type="ARBA" id="ARBA00023136"/>
    </source>
</evidence>
<evidence type="ECO:0000313" key="18">
    <source>
        <dbReference type="Proteomes" id="UP000253940"/>
    </source>
</evidence>
<keyword evidence="8 14" id="KW-0547">Nucleotide-binding</keyword>
<dbReference type="CDD" id="cd00075">
    <property type="entry name" value="HATPase"/>
    <property type="match status" value="1"/>
</dbReference>
<dbReference type="SMART" id="SM00388">
    <property type="entry name" value="HisKA"/>
    <property type="match status" value="1"/>
</dbReference>
<keyword evidence="4 14" id="KW-0997">Cell inner membrane</keyword>
<evidence type="ECO:0000256" key="1">
    <source>
        <dbReference type="ARBA" id="ARBA00000085"/>
    </source>
</evidence>
<dbReference type="CDD" id="cd00082">
    <property type="entry name" value="HisKA"/>
    <property type="match status" value="1"/>
</dbReference>
<dbReference type="InterPro" id="IPR005467">
    <property type="entry name" value="His_kinase_dom"/>
</dbReference>
<evidence type="ECO:0000256" key="11">
    <source>
        <dbReference type="ARBA" id="ARBA00022989"/>
    </source>
</evidence>
<comment type="function">
    <text evidence="14">Member of a two-component regulatory system.</text>
</comment>
<dbReference type="AlphaFoldDB" id="A0A345P9Y8"/>
<evidence type="ECO:0000313" key="17">
    <source>
        <dbReference type="EMBL" id="AXI04097.1"/>
    </source>
</evidence>
<comment type="catalytic activity">
    <reaction evidence="1 14">
        <text>ATP + protein L-histidine = ADP + protein N-phospho-L-histidine.</text>
        <dbReference type="EC" id="2.7.13.3"/>
    </reaction>
</comment>
<dbReference type="EC" id="2.7.13.3" evidence="14"/>
<feature type="transmembrane region" description="Helical" evidence="14">
    <location>
        <begin position="192"/>
        <end position="211"/>
    </location>
</feature>
<evidence type="ECO:0000256" key="8">
    <source>
        <dbReference type="ARBA" id="ARBA00022741"/>
    </source>
</evidence>
<feature type="domain" description="HAMP" evidence="16">
    <location>
        <begin position="213"/>
        <end position="266"/>
    </location>
</feature>
<keyword evidence="6 14" id="KW-0808">Transferase</keyword>
<dbReference type="EMBL" id="CP031222">
    <property type="protein sequence ID" value="AXI04097.1"/>
    <property type="molecule type" value="Genomic_DNA"/>
</dbReference>
<dbReference type="NCBIfam" id="TIGR01386">
    <property type="entry name" value="cztS_silS_copS"/>
    <property type="match status" value="1"/>
</dbReference>
<protein>
    <recommendedName>
        <fullName evidence="14">Sensor protein</fullName>
        <ecNumber evidence="14">2.7.13.3</ecNumber>
    </recommendedName>
</protein>
<keyword evidence="9 14" id="KW-0418">Kinase</keyword>
<accession>A0A345P9Y8</accession>
<dbReference type="OrthoDB" id="5561773at2"/>
<keyword evidence="11 14" id="KW-1133">Transmembrane helix</keyword>
<dbReference type="InterPro" id="IPR003660">
    <property type="entry name" value="HAMP_dom"/>
</dbReference>
<gene>
    <name evidence="17" type="ORF">HYN46_15375</name>
</gene>
<dbReference type="RefSeq" id="WP_114900205.1">
    <property type="nucleotide sequence ID" value="NZ_CP031222.1"/>
</dbReference>
<evidence type="ECO:0000256" key="10">
    <source>
        <dbReference type="ARBA" id="ARBA00022840"/>
    </source>
</evidence>
<reference evidence="17 18" key="1">
    <citation type="submission" date="2018-07" db="EMBL/GenBank/DDBJ databases">
        <title>Genome sequencing of Moraxellaceae gen. HYN0046.</title>
        <authorList>
            <person name="Kim M."/>
            <person name="Yi H."/>
        </authorList>
    </citation>
    <scope>NUCLEOTIDE SEQUENCE [LARGE SCALE GENOMIC DNA]</scope>
    <source>
        <strain evidence="17 18">HYN0046</strain>
    </source>
</reference>
<feature type="transmembrane region" description="Helical" evidence="14">
    <location>
        <begin position="20"/>
        <end position="41"/>
    </location>
</feature>
<dbReference type="Pfam" id="PF21085">
    <property type="entry name" value="CusS"/>
    <property type="match status" value="1"/>
</dbReference>
<proteinExistence type="predicted"/>
<evidence type="ECO:0000256" key="3">
    <source>
        <dbReference type="ARBA" id="ARBA00022475"/>
    </source>
</evidence>
<keyword evidence="18" id="KW-1185">Reference proteome</keyword>
<dbReference type="Pfam" id="PF00512">
    <property type="entry name" value="HisKA"/>
    <property type="match status" value="1"/>
</dbReference>
<dbReference type="InterPro" id="IPR036097">
    <property type="entry name" value="HisK_dim/P_sf"/>
</dbReference>
<dbReference type="SMART" id="SM00304">
    <property type="entry name" value="HAMP"/>
    <property type="match status" value="1"/>
</dbReference>
<evidence type="ECO:0000256" key="9">
    <source>
        <dbReference type="ARBA" id="ARBA00022777"/>
    </source>
</evidence>
<sequence>MSWKLKLRKIVRSLSVRISLIFSLCTLIIFLIMGLVIDHLVTQQLIAIDRERLEMRMSEVESILKDHPGNSQNTINELKSAFISRRKPIVRIERPIGTPLFTTENLQSSPSQPVVSQGPTLQEWQDHQKEGKVLLITQDKTLEQQEWPINQKRYLFMLLTQQNTVDQATNYRIMIGLEVRKHTRFLHHFRELLLAVGGLGTLCLMLLGWYATRKGLSSAQSMVGVAEQISAHNLTERLDTDHAPTELLPLANSFNEMLDRLKLTFIRLSEFSSDLAHELRAPINNMMTQTQVCLTQPRDNQTYQEILYSNLEEYERLSRMISDMLLLAQADHGINLFHAKDVDIGKEAFELYEYYDALAEEKGMQLKLSGRAIVHGDQLMLRRALSNLISNAIRYGTRDSTILIDLSQSLNFATIIVQNDAAPVPAEQLMHFFDRFYRSASAQQRTDEGTGLGLAITKSIVQMHGGDIEVRSEGQQITFTIRLWLRPAGHATSGPQLGVH</sequence>
<dbReference type="Pfam" id="PF02518">
    <property type="entry name" value="HATPase_c"/>
    <property type="match status" value="1"/>
</dbReference>
<evidence type="ECO:0000256" key="2">
    <source>
        <dbReference type="ARBA" id="ARBA00004429"/>
    </source>
</evidence>
<dbReference type="Pfam" id="PF00672">
    <property type="entry name" value="HAMP"/>
    <property type="match status" value="1"/>
</dbReference>
<name>A0A345P9Y8_9GAMM</name>
<dbReference type="CDD" id="cd06225">
    <property type="entry name" value="HAMP"/>
    <property type="match status" value="1"/>
</dbReference>
<keyword evidence="3 14" id="KW-1003">Cell membrane</keyword>
<dbReference type="Proteomes" id="UP000253940">
    <property type="component" value="Chromosome"/>
</dbReference>
<feature type="domain" description="Histidine kinase" evidence="15">
    <location>
        <begin position="274"/>
        <end position="487"/>
    </location>
</feature>
<dbReference type="SUPFAM" id="SSF55874">
    <property type="entry name" value="ATPase domain of HSP90 chaperone/DNA topoisomerase II/histidine kinase"/>
    <property type="match status" value="1"/>
</dbReference>
<dbReference type="SMART" id="SM00387">
    <property type="entry name" value="HATPase_c"/>
    <property type="match status" value="1"/>
</dbReference>
<dbReference type="Gene3D" id="1.10.287.130">
    <property type="match status" value="1"/>
</dbReference>
<dbReference type="GO" id="GO:0005886">
    <property type="term" value="C:plasma membrane"/>
    <property type="evidence" value="ECO:0007669"/>
    <property type="project" value="UniProtKB-SubCell"/>
</dbReference>
<evidence type="ECO:0000256" key="14">
    <source>
        <dbReference type="RuleBase" id="RU364088"/>
    </source>
</evidence>
<evidence type="ECO:0000256" key="5">
    <source>
        <dbReference type="ARBA" id="ARBA00022553"/>
    </source>
</evidence>
<dbReference type="PANTHER" id="PTHR45436:SF15">
    <property type="entry name" value="SENSOR HISTIDINE KINASE CUSS"/>
    <property type="match status" value="1"/>
</dbReference>
<keyword evidence="5" id="KW-0597">Phosphoprotein</keyword>
<dbReference type="PROSITE" id="PS50109">
    <property type="entry name" value="HIS_KIN"/>
    <property type="match status" value="1"/>
</dbReference>
<keyword evidence="7 14" id="KW-0812">Transmembrane</keyword>
<dbReference type="SUPFAM" id="SSF47384">
    <property type="entry name" value="Homodimeric domain of signal transducing histidine kinase"/>
    <property type="match status" value="1"/>
</dbReference>
<organism evidence="17 18">
    <name type="scientific">Aquirhabdus parva</name>
    <dbReference type="NCBI Taxonomy" id="2283318"/>
    <lineage>
        <taxon>Bacteria</taxon>
        <taxon>Pseudomonadati</taxon>
        <taxon>Pseudomonadota</taxon>
        <taxon>Gammaproteobacteria</taxon>
        <taxon>Moraxellales</taxon>
        <taxon>Moraxellaceae</taxon>
        <taxon>Aquirhabdus</taxon>
    </lineage>
</organism>
<dbReference type="InterPro" id="IPR050428">
    <property type="entry name" value="TCS_sensor_his_kinase"/>
</dbReference>
<dbReference type="PRINTS" id="PR00344">
    <property type="entry name" value="BCTRLSENSOR"/>
</dbReference>
<dbReference type="InterPro" id="IPR003594">
    <property type="entry name" value="HATPase_dom"/>
</dbReference>
<dbReference type="PANTHER" id="PTHR45436">
    <property type="entry name" value="SENSOR HISTIDINE KINASE YKOH"/>
    <property type="match status" value="1"/>
</dbReference>
<dbReference type="InterPro" id="IPR048590">
    <property type="entry name" value="CusS-like_sensor"/>
</dbReference>
<keyword evidence="13 14" id="KW-0472">Membrane</keyword>
<evidence type="ECO:0000259" key="16">
    <source>
        <dbReference type="PROSITE" id="PS50885"/>
    </source>
</evidence>
<dbReference type="KEGG" id="mbah:HYN46_15375"/>
<dbReference type="GO" id="GO:0000155">
    <property type="term" value="F:phosphorelay sensor kinase activity"/>
    <property type="evidence" value="ECO:0007669"/>
    <property type="project" value="InterPro"/>
</dbReference>